<keyword evidence="2" id="KW-0238">DNA-binding</keyword>
<comment type="subcellular location">
    <subcellularLocation>
        <location evidence="1">Nucleus</location>
    </subcellularLocation>
</comment>
<dbReference type="PANTHER" id="PTHR13989">
    <property type="entry name" value="REPLICATION PROTEIN A-RELATED"/>
    <property type="match status" value="1"/>
</dbReference>
<reference evidence="4" key="1">
    <citation type="submission" date="2018-08" db="EMBL/GenBank/DDBJ databases">
        <authorList>
            <person name="Rossello M."/>
        </authorList>
    </citation>
    <scope>NUCLEOTIDE SEQUENCE [LARGE SCALE GENOMIC DNA]</scope>
    <source>
        <strain evidence="4">cv. Chinese Spring</strain>
    </source>
</reference>
<dbReference type="Gramene" id="TraesCAD_scaffold_149323_01G000100.1">
    <property type="protein sequence ID" value="TraesCAD_scaffold_149323_01G000100.1"/>
    <property type="gene ID" value="TraesCAD_scaffold_149323_01G000100"/>
</dbReference>
<evidence type="ECO:0000256" key="2">
    <source>
        <dbReference type="ARBA" id="ARBA00023125"/>
    </source>
</evidence>
<organism evidence="4">
    <name type="scientific">Triticum aestivum</name>
    <name type="common">Wheat</name>
    <dbReference type="NCBI Taxonomy" id="4565"/>
    <lineage>
        <taxon>Eukaryota</taxon>
        <taxon>Viridiplantae</taxon>
        <taxon>Streptophyta</taxon>
        <taxon>Embryophyta</taxon>
        <taxon>Tracheophyta</taxon>
        <taxon>Spermatophyta</taxon>
        <taxon>Magnoliopsida</taxon>
        <taxon>Liliopsida</taxon>
        <taxon>Poales</taxon>
        <taxon>Poaceae</taxon>
        <taxon>BOP clade</taxon>
        <taxon>Pooideae</taxon>
        <taxon>Triticodae</taxon>
        <taxon>Triticeae</taxon>
        <taxon>Triticinae</taxon>
        <taxon>Triticum</taxon>
    </lineage>
</organism>
<dbReference type="Gene3D" id="1.10.10.10">
    <property type="entry name" value="Winged helix-like DNA-binding domain superfamily/Winged helix DNA-binding domain"/>
    <property type="match status" value="1"/>
</dbReference>
<dbReference type="Gramene" id="TraesWEE_scaffold_114809_01G000200.1">
    <property type="protein sequence ID" value="TraesWEE_scaffold_114809_01G000200.1"/>
    <property type="gene ID" value="TraesWEE_scaffold_114809_01G000200"/>
</dbReference>
<dbReference type="Gramene" id="TraesKAR1A01G0352380.1">
    <property type="protein sequence ID" value="cds.TraesKAR1A01G0352380.1"/>
    <property type="gene ID" value="TraesKAR1A01G0352380"/>
</dbReference>
<keyword evidence="3" id="KW-0539">Nucleus</keyword>
<dbReference type="InterPro" id="IPR040260">
    <property type="entry name" value="RFA2-like"/>
</dbReference>
<dbReference type="SUPFAM" id="SSF50249">
    <property type="entry name" value="Nucleic acid-binding proteins"/>
    <property type="match status" value="1"/>
</dbReference>
<protein>
    <recommendedName>
        <fullName evidence="6">OB domain-containing protein</fullName>
    </recommendedName>
</protein>
<sequence>MMDPSGYRSVCKAGRHAAAVRTESLFAGAIRSASVDVVGFPAGRSTGQQHFDHPPTLVPLTVKQVTMLAPSIEQGGAVYSRDACQHGMHDRDAVLVGFLVFSSEKPHTVLLQARLLGRMLNRRDMPEEIEFILADGTGAIQARIWTAQSEYMLALRSVRLYGFAIFRICTLLFYVGCELFHSHTIITKNSDGDYMIVNGSIKAEGSLKHIRVYSLSVVTNYNAITHHFLQCIYVHLDLRKKFNDRENDIRRMDLAVAAHEQSSPVLDINNRLFDDVLRVFYHPGVLELENGASFALIQSQTGADADQLRSVIGAHVAMGNLFTTIDDGHYKCSFNG</sequence>
<accession>A0A3B5Y6M0</accession>
<dbReference type="Gramene" id="TraesCLE_scaffold_061398_01G000100.1">
    <property type="protein sequence ID" value="TraesCLE_scaffold_061398_01G000100.1"/>
    <property type="gene ID" value="TraesCLE_scaffold_061398_01G000100"/>
</dbReference>
<dbReference type="GO" id="GO:0006355">
    <property type="term" value="P:regulation of DNA-templated transcription"/>
    <property type="evidence" value="ECO:0000318"/>
    <property type="project" value="GO_Central"/>
</dbReference>
<evidence type="ECO:0000256" key="1">
    <source>
        <dbReference type="ARBA" id="ARBA00004123"/>
    </source>
</evidence>
<evidence type="ECO:0000313" key="4">
    <source>
        <dbReference type="EnsemblPlants" id="TraesCS1A02G397800.1"/>
    </source>
</evidence>
<keyword evidence="5" id="KW-1185">Reference proteome</keyword>
<evidence type="ECO:0000256" key="3">
    <source>
        <dbReference type="ARBA" id="ARBA00023242"/>
    </source>
</evidence>
<dbReference type="Gene3D" id="2.40.50.140">
    <property type="entry name" value="Nucleic acid-binding proteins"/>
    <property type="match status" value="1"/>
</dbReference>
<dbReference type="PANTHER" id="PTHR13989:SF49">
    <property type="entry name" value="REPLICATION PROTEIN A 32 KDA SUBUNIT B"/>
    <property type="match status" value="1"/>
</dbReference>
<name>A0A3B5Y6M0_WHEAT</name>
<dbReference type="Gramene" id="TraesCS1A02G397800.1">
    <property type="protein sequence ID" value="TraesCS1A02G397800.1"/>
    <property type="gene ID" value="TraesCS1A02G397800"/>
</dbReference>
<dbReference type="STRING" id="4565.A0A3B5Y6M0"/>
<dbReference type="GO" id="GO:0003700">
    <property type="term" value="F:DNA-binding transcription factor activity"/>
    <property type="evidence" value="ECO:0000318"/>
    <property type="project" value="GO_Central"/>
</dbReference>
<dbReference type="GO" id="GO:0003677">
    <property type="term" value="F:DNA binding"/>
    <property type="evidence" value="ECO:0007669"/>
    <property type="project" value="UniProtKB-KW"/>
</dbReference>
<dbReference type="GO" id="GO:0005634">
    <property type="term" value="C:nucleus"/>
    <property type="evidence" value="ECO:0000318"/>
    <property type="project" value="GO_Central"/>
</dbReference>
<dbReference type="OrthoDB" id="25571at2759"/>
<dbReference type="Gramene" id="TraesCS1A03G0971300.1">
    <property type="protein sequence ID" value="TraesCS1A03G0971300.1.CDS"/>
    <property type="gene ID" value="TraesCS1A03G0971300"/>
</dbReference>
<dbReference type="InterPro" id="IPR012340">
    <property type="entry name" value="NA-bd_OB-fold"/>
</dbReference>
<dbReference type="InterPro" id="IPR036388">
    <property type="entry name" value="WH-like_DNA-bd_sf"/>
</dbReference>
<evidence type="ECO:0000313" key="5">
    <source>
        <dbReference type="Proteomes" id="UP000019116"/>
    </source>
</evidence>
<dbReference type="Gramene" id="TraesROB_scaffold_060483_01G000100.1">
    <property type="protein sequence ID" value="TraesROB_scaffold_060483_01G000100.1"/>
    <property type="gene ID" value="TraesROB_scaffold_060483_01G000100"/>
</dbReference>
<dbReference type="Proteomes" id="UP000019116">
    <property type="component" value="Chromosome 1A"/>
</dbReference>
<proteinExistence type="predicted"/>
<evidence type="ECO:0008006" key="6">
    <source>
        <dbReference type="Google" id="ProtNLM"/>
    </source>
</evidence>
<dbReference type="EnsemblPlants" id="TraesCS1A02G397800.1">
    <property type="protein sequence ID" value="TraesCS1A02G397800.1"/>
    <property type="gene ID" value="TraesCS1A02G397800"/>
</dbReference>
<reference evidence="4" key="2">
    <citation type="submission" date="2018-10" db="UniProtKB">
        <authorList>
            <consortium name="EnsemblPlants"/>
        </authorList>
    </citation>
    <scope>IDENTIFICATION</scope>
</reference>
<dbReference type="Gramene" id="TraesRN1A0101042200.1">
    <property type="protein sequence ID" value="TraesRN1A0101042200.1"/>
    <property type="gene ID" value="TraesRN1A0101042200"/>
</dbReference>
<dbReference type="AlphaFoldDB" id="A0A3B5Y6M0"/>